<dbReference type="OrthoDB" id="5184455at2"/>
<comment type="caution">
    <text evidence="2">The sequence shown here is derived from an EMBL/GenBank/DDBJ whole genome shotgun (WGS) entry which is preliminary data.</text>
</comment>
<accession>A0A5A7NS32</accession>
<feature type="transmembrane region" description="Helical" evidence="1">
    <location>
        <begin position="111"/>
        <end position="131"/>
    </location>
</feature>
<dbReference type="Pfam" id="PF13398">
    <property type="entry name" value="Peptidase_M50B"/>
    <property type="match status" value="1"/>
</dbReference>
<feature type="transmembrane region" description="Helical" evidence="1">
    <location>
        <begin position="185"/>
        <end position="204"/>
    </location>
</feature>
<evidence type="ECO:0000256" key="1">
    <source>
        <dbReference type="SAM" id="Phobius"/>
    </source>
</evidence>
<feature type="transmembrane region" description="Helical" evidence="1">
    <location>
        <begin position="162"/>
        <end position="179"/>
    </location>
</feature>
<keyword evidence="1" id="KW-0472">Membrane</keyword>
<keyword evidence="1" id="KW-0812">Transmembrane</keyword>
<proteinExistence type="predicted"/>
<feature type="transmembrane region" description="Helical" evidence="1">
    <location>
        <begin position="42"/>
        <end position="58"/>
    </location>
</feature>
<reference evidence="2 3" key="1">
    <citation type="submission" date="2019-09" db="EMBL/GenBank/DDBJ databases">
        <title>Arthrobacter zafarii sp. nov., a moderately thermotolerant and halotolerant actinobacterium isolated from Cholistan desert soil of Pakistan.</title>
        <authorList>
            <person name="Amin A."/>
            <person name="Ahmed I."/>
            <person name="Khalid N."/>
            <person name="Schumann P."/>
            <person name="Busse H.J."/>
            <person name="Khan I.U."/>
            <person name="Li S."/>
            <person name="Li W.J."/>
        </authorList>
    </citation>
    <scope>NUCLEOTIDE SEQUENCE [LARGE SCALE GENOMIC DNA]</scope>
    <source>
        <strain evidence="2 3">NCCP-1664</strain>
    </source>
</reference>
<organism evidence="2 3">
    <name type="scientific">Zafaria cholistanensis</name>
    <dbReference type="NCBI Taxonomy" id="1682741"/>
    <lineage>
        <taxon>Bacteria</taxon>
        <taxon>Bacillati</taxon>
        <taxon>Actinomycetota</taxon>
        <taxon>Actinomycetes</taxon>
        <taxon>Micrococcales</taxon>
        <taxon>Micrococcaceae</taxon>
        <taxon>Zafaria</taxon>
    </lineage>
</organism>
<evidence type="ECO:0000313" key="3">
    <source>
        <dbReference type="Proteomes" id="UP000325307"/>
    </source>
</evidence>
<dbReference type="EMBL" id="BKDJ01000010">
    <property type="protein sequence ID" value="GER23620.1"/>
    <property type="molecule type" value="Genomic_DNA"/>
</dbReference>
<dbReference type="InterPro" id="IPR049500">
    <property type="entry name" value="Peptidase_M50B-like"/>
</dbReference>
<feature type="transmembrane region" description="Helical" evidence="1">
    <location>
        <begin position="235"/>
        <end position="255"/>
    </location>
</feature>
<dbReference type="Proteomes" id="UP000325307">
    <property type="component" value="Unassembled WGS sequence"/>
</dbReference>
<keyword evidence="1" id="KW-1133">Transmembrane helix</keyword>
<dbReference type="AlphaFoldDB" id="A0A5A7NS32"/>
<evidence type="ECO:0000313" key="2">
    <source>
        <dbReference type="EMBL" id="GER23620.1"/>
    </source>
</evidence>
<protein>
    <submittedName>
        <fullName evidence="2">Membrane protein</fullName>
    </submittedName>
</protein>
<keyword evidence="3" id="KW-1185">Reference proteome</keyword>
<feature type="transmembrane region" description="Helical" evidence="1">
    <location>
        <begin position="137"/>
        <end position="155"/>
    </location>
</feature>
<name>A0A5A7NS32_9MICC</name>
<sequence>MNETHFAGVPVLQAAGEPPAVGDWWDAVVAGFAHGSLLHPEPMTVMLIIAVAVGLAVLRPTWRWFGLFVTFVHELGHAFAALTTGRIVKGIHLNFDHSGQMTSLGRTRRGAAWAGFWGYPAPALAGAALVWSACAGWAGAALSLGALVLLAALLFIRNAAGVLIAVACATVAQLLVMFIPKEAVAYVVLALGIGLLVGSVKDWFKVLSVHIRRRSHVHSSDAYILYRTTGVPSGVWLAGFAAVVAACAGFAFATLGDAVVSYA</sequence>
<gene>
    <name evidence="2" type="ORF">NCCP1664_21150</name>
</gene>
<dbReference type="RefSeq" id="WP_149957209.1">
    <property type="nucleotide sequence ID" value="NZ_BKDJ01000010.1"/>
</dbReference>